<name>A0ACC0QYF8_9HYPO</name>
<keyword evidence="2" id="KW-1185">Reference proteome</keyword>
<accession>A0ACC0QYF8</accession>
<protein>
    <submittedName>
        <fullName evidence="1">Amine oxidase</fullName>
    </submittedName>
</protein>
<sequence length="203" mass="23952">MGAYTKIFMQFNETFWPEDTHYFLYADPEQHGYYPLFQSLSMPHFFPGSNILIGTVTGQEAYEVERQSDEKTKEEIMKVLRLMFPDKDIPEPIDFMYPRWTMEKWSYGSYSNWPVGMTLEKHQNLRANIGRLWFAGEANSAEFFGYLHGAYFEGQDIGERIVRILKDEETEQSQQMKRYKTLRGTTEPEEHDAANGWLIPLED</sequence>
<evidence type="ECO:0000313" key="1">
    <source>
        <dbReference type="EMBL" id="KAI8670504.1"/>
    </source>
</evidence>
<evidence type="ECO:0000313" key="2">
    <source>
        <dbReference type="Proteomes" id="UP001065298"/>
    </source>
</evidence>
<dbReference type="Proteomes" id="UP001065298">
    <property type="component" value="Chromosome 4"/>
</dbReference>
<reference evidence="1" key="1">
    <citation type="submission" date="2022-06" db="EMBL/GenBank/DDBJ databases">
        <title>Fusarium solani species complex genomes reveal bases of compartmentalisation and animal pathogenesis.</title>
        <authorList>
            <person name="Tsai I.J."/>
        </authorList>
    </citation>
    <scope>NUCLEOTIDE SEQUENCE</scope>
    <source>
        <strain evidence="1">Fu6.1</strain>
    </source>
</reference>
<comment type="caution">
    <text evidence="1">The sequence shown here is derived from an EMBL/GenBank/DDBJ whole genome shotgun (WGS) entry which is preliminary data.</text>
</comment>
<dbReference type="EMBL" id="CM046506">
    <property type="protein sequence ID" value="KAI8670504.1"/>
    <property type="molecule type" value="Genomic_DNA"/>
</dbReference>
<proteinExistence type="predicted"/>
<gene>
    <name evidence="1" type="ORF">NCS57_00522000</name>
</gene>
<organism evidence="1 2">
    <name type="scientific">Fusarium keratoplasticum</name>
    <dbReference type="NCBI Taxonomy" id="1328300"/>
    <lineage>
        <taxon>Eukaryota</taxon>
        <taxon>Fungi</taxon>
        <taxon>Dikarya</taxon>
        <taxon>Ascomycota</taxon>
        <taxon>Pezizomycotina</taxon>
        <taxon>Sordariomycetes</taxon>
        <taxon>Hypocreomycetidae</taxon>
        <taxon>Hypocreales</taxon>
        <taxon>Nectriaceae</taxon>
        <taxon>Fusarium</taxon>
        <taxon>Fusarium solani species complex</taxon>
    </lineage>
</organism>